<dbReference type="Proteomes" id="UP001438707">
    <property type="component" value="Unassembled WGS sequence"/>
</dbReference>
<dbReference type="PANTHER" id="PTHR43503">
    <property type="entry name" value="MCG48959-RELATED"/>
    <property type="match status" value="1"/>
</dbReference>
<keyword evidence="3 6" id="KW-0560">Oxidoreductase</keyword>
<dbReference type="CDD" id="cd03016">
    <property type="entry name" value="PRX_1cys"/>
    <property type="match status" value="1"/>
</dbReference>
<gene>
    <name evidence="9" type="ORF">WJX74_006509</name>
</gene>
<keyword evidence="1 6" id="KW-0575">Peroxidase</keyword>
<keyword evidence="10" id="KW-1185">Reference proteome</keyword>
<reference evidence="9 10" key="1">
    <citation type="journal article" date="2024" name="Nat. Commun.">
        <title>Phylogenomics reveals the evolutionary origins of lichenization in chlorophyte algae.</title>
        <authorList>
            <person name="Puginier C."/>
            <person name="Libourel C."/>
            <person name="Otte J."/>
            <person name="Skaloud P."/>
            <person name="Haon M."/>
            <person name="Grisel S."/>
            <person name="Petersen M."/>
            <person name="Berrin J.G."/>
            <person name="Delaux P.M."/>
            <person name="Dal Grande F."/>
            <person name="Keller J."/>
        </authorList>
    </citation>
    <scope>NUCLEOTIDE SEQUENCE [LARGE SCALE GENOMIC DNA]</scope>
    <source>
        <strain evidence="9 10">SAG 2145</strain>
    </source>
</reference>
<keyword evidence="4 6" id="KW-0676">Redox-active center</keyword>
<dbReference type="Pfam" id="PF00578">
    <property type="entry name" value="AhpC-TSA"/>
    <property type="match status" value="1"/>
</dbReference>
<dbReference type="InterPro" id="IPR036249">
    <property type="entry name" value="Thioredoxin-like_sf"/>
</dbReference>
<evidence type="ECO:0000259" key="8">
    <source>
        <dbReference type="PROSITE" id="PS51352"/>
    </source>
</evidence>
<dbReference type="EC" id="1.11.1.24" evidence="6"/>
<dbReference type="PANTHER" id="PTHR43503:SF12">
    <property type="entry name" value="PEROXIREDOXIN"/>
    <property type="match status" value="1"/>
</dbReference>
<evidence type="ECO:0000256" key="1">
    <source>
        <dbReference type="ARBA" id="ARBA00022559"/>
    </source>
</evidence>
<sequence>MTDGAIPSGIDAYGKLYEPKSSDGVLRLGNTVPDFAADTTHGHWDSFHEWIEGKWAILFSHPADFTPVCTTEIGRLALKYKELQDKGVKLATLSCDSVDSHSRWLNDVVAHCENKVTVDFPIIGDPSREIAVKYGMLDPAMKDVEGLPLTIRAVFIIGPDKKLKLSLNYPASVGRNMDEIMRCVDALQISAKKSVALPANWPNNHDSIGKKGWAFLLPTVTPEDAKKHFPDMHTCAVPSGIEYLRLTEVDVPTSAKGSS</sequence>
<dbReference type="GO" id="GO:0005829">
    <property type="term" value="C:cytosol"/>
    <property type="evidence" value="ECO:0007669"/>
    <property type="project" value="TreeGrafter"/>
</dbReference>
<dbReference type="InterPro" id="IPR013766">
    <property type="entry name" value="Thioredoxin_domain"/>
</dbReference>
<dbReference type="FunFam" id="3.40.30.10:FF:000011">
    <property type="entry name" value="Peroxiredoxin PRX1"/>
    <property type="match status" value="1"/>
</dbReference>
<dbReference type="PROSITE" id="PS51352">
    <property type="entry name" value="THIOREDOXIN_2"/>
    <property type="match status" value="1"/>
</dbReference>
<organism evidence="9 10">
    <name type="scientific">Apatococcus lobatus</name>
    <dbReference type="NCBI Taxonomy" id="904363"/>
    <lineage>
        <taxon>Eukaryota</taxon>
        <taxon>Viridiplantae</taxon>
        <taxon>Chlorophyta</taxon>
        <taxon>core chlorophytes</taxon>
        <taxon>Trebouxiophyceae</taxon>
        <taxon>Chlorellales</taxon>
        <taxon>Chlorellaceae</taxon>
        <taxon>Apatococcus</taxon>
    </lineage>
</organism>
<keyword evidence="2 6" id="KW-0049">Antioxidant</keyword>
<comment type="catalytic activity">
    <reaction evidence="6">
        <text>a hydroperoxide + [thioredoxin]-dithiol = an alcohol + [thioredoxin]-disulfide + H2O</text>
        <dbReference type="Rhea" id="RHEA:62620"/>
        <dbReference type="Rhea" id="RHEA-COMP:10698"/>
        <dbReference type="Rhea" id="RHEA-COMP:10700"/>
        <dbReference type="ChEBI" id="CHEBI:15377"/>
        <dbReference type="ChEBI" id="CHEBI:29950"/>
        <dbReference type="ChEBI" id="CHEBI:30879"/>
        <dbReference type="ChEBI" id="CHEBI:35924"/>
        <dbReference type="ChEBI" id="CHEBI:50058"/>
        <dbReference type="EC" id="1.11.1.24"/>
    </reaction>
</comment>
<dbReference type="InterPro" id="IPR045020">
    <property type="entry name" value="PRX_1cys"/>
</dbReference>
<evidence type="ECO:0000256" key="4">
    <source>
        <dbReference type="ARBA" id="ARBA00023284"/>
    </source>
</evidence>
<dbReference type="PIRSF" id="PIRSF000239">
    <property type="entry name" value="AHPC"/>
    <property type="match status" value="1"/>
</dbReference>
<dbReference type="GO" id="GO:0140824">
    <property type="term" value="F:thioredoxin-dependent peroxiredoxin activity"/>
    <property type="evidence" value="ECO:0007669"/>
    <property type="project" value="UniProtKB-EC"/>
</dbReference>
<feature type="domain" description="Thioredoxin" evidence="8">
    <location>
        <begin position="26"/>
        <end position="189"/>
    </location>
</feature>
<dbReference type="EMBL" id="JALJOS010000004">
    <property type="protein sequence ID" value="KAK9840268.1"/>
    <property type="molecule type" value="Genomic_DNA"/>
</dbReference>
<dbReference type="Gene3D" id="3.40.30.10">
    <property type="entry name" value="Glutaredoxin"/>
    <property type="match status" value="1"/>
</dbReference>
<protein>
    <recommendedName>
        <fullName evidence="6">Peroxiredoxin</fullName>
        <ecNumber evidence="6">1.11.1.24</ecNumber>
    </recommendedName>
</protein>
<dbReference type="GO" id="GO:0005739">
    <property type="term" value="C:mitochondrion"/>
    <property type="evidence" value="ECO:0007669"/>
    <property type="project" value="TreeGrafter"/>
</dbReference>
<evidence type="ECO:0000256" key="2">
    <source>
        <dbReference type="ARBA" id="ARBA00022862"/>
    </source>
</evidence>
<dbReference type="AlphaFoldDB" id="A0AAW1S3R6"/>
<evidence type="ECO:0000313" key="9">
    <source>
        <dbReference type="EMBL" id="KAK9840268.1"/>
    </source>
</evidence>
<comment type="function">
    <text evidence="6">Thiol-specific peroxidase that catalyzes the reduction of hydrogen peroxide and organic hydroperoxides to water and alcohols, respectively.</text>
</comment>
<accession>A0AAW1S3R6</accession>
<evidence type="ECO:0000256" key="6">
    <source>
        <dbReference type="PIRNR" id="PIRNR000239"/>
    </source>
</evidence>
<name>A0AAW1S3R6_9CHLO</name>
<comment type="caution">
    <text evidence="9">The sequence shown here is derived from an EMBL/GenBank/DDBJ whole genome shotgun (WGS) entry which is preliminary data.</text>
</comment>
<dbReference type="InterPro" id="IPR024706">
    <property type="entry name" value="Peroxiredoxin_AhpC-typ"/>
</dbReference>
<dbReference type="Gene3D" id="3.30.1020.10">
    <property type="entry name" value="Antioxidant, Horf6, Chain A, domain2"/>
    <property type="match status" value="1"/>
</dbReference>
<evidence type="ECO:0000256" key="3">
    <source>
        <dbReference type="ARBA" id="ARBA00023002"/>
    </source>
</evidence>
<dbReference type="GO" id="GO:0045454">
    <property type="term" value="P:cell redox homeostasis"/>
    <property type="evidence" value="ECO:0007669"/>
    <property type="project" value="TreeGrafter"/>
</dbReference>
<proteinExistence type="inferred from homology"/>
<comment type="similarity">
    <text evidence="5">Belongs to the peroxiredoxin family. Prx6 subfamily.</text>
</comment>
<evidence type="ECO:0000256" key="7">
    <source>
        <dbReference type="PIRSR" id="PIRSR000239-1"/>
    </source>
</evidence>
<evidence type="ECO:0000256" key="5">
    <source>
        <dbReference type="ARBA" id="ARBA00025719"/>
    </source>
</evidence>
<evidence type="ECO:0000313" key="10">
    <source>
        <dbReference type="Proteomes" id="UP001438707"/>
    </source>
</evidence>
<dbReference type="SUPFAM" id="SSF52833">
    <property type="entry name" value="Thioredoxin-like"/>
    <property type="match status" value="1"/>
</dbReference>
<feature type="active site" description="Cysteine sulfenic acid (-SOH) intermediate; for peroxidase activity" evidence="7">
    <location>
        <position position="69"/>
    </location>
</feature>
<dbReference type="InterPro" id="IPR000866">
    <property type="entry name" value="AhpC/TSA"/>
</dbReference>